<feature type="compositionally biased region" description="Polar residues" evidence="1">
    <location>
        <begin position="1"/>
        <end position="12"/>
    </location>
</feature>
<feature type="compositionally biased region" description="Basic and acidic residues" evidence="1">
    <location>
        <begin position="18"/>
        <end position="29"/>
    </location>
</feature>
<proteinExistence type="predicted"/>
<dbReference type="Proteomes" id="UP000017170">
    <property type="component" value="Unassembled WGS sequence"/>
</dbReference>
<sequence>MQQTGENLSNPLVKTGKKVYDETRIQRFQ</sequence>
<keyword evidence="3" id="KW-1185">Reference proteome</keyword>
<feature type="region of interest" description="Disordered" evidence="1">
    <location>
        <begin position="1"/>
        <end position="29"/>
    </location>
</feature>
<gene>
    <name evidence="2" type="ORF">A33I_11850</name>
</gene>
<protein>
    <submittedName>
        <fullName evidence="2">Uncharacterized protein</fullName>
    </submittedName>
</protein>
<evidence type="ECO:0000313" key="3">
    <source>
        <dbReference type="Proteomes" id="UP000017170"/>
    </source>
</evidence>
<name>U6SPQ3_9BACI</name>
<accession>U6SPQ3</accession>
<evidence type="ECO:0000256" key="1">
    <source>
        <dbReference type="SAM" id="MobiDB-lite"/>
    </source>
</evidence>
<reference evidence="2 3" key="1">
    <citation type="journal article" date="2013" name="Genome Announc.">
        <title>Genome Sequence of the Extreme Obligate Alkaliphile Bacillus marmarensis Strain DSM 21297.</title>
        <authorList>
            <person name="Wernick D.G."/>
            <person name="Choi K.Y."/>
            <person name="Tat C.A."/>
            <person name="Lafontaine Rivera J.G."/>
            <person name="Liao J.C."/>
        </authorList>
    </citation>
    <scope>NUCLEOTIDE SEQUENCE [LARGE SCALE GENOMIC DNA]</scope>
    <source>
        <strain evidence="2 3">DSM 21297</strain>
    </source>
</reference>
<dbReference type="AlphaFoldDB" id="U6SPQ3"/>
<organism evidence="2 3">
    <name type="scientific">Alkalihalophilus marmarensis DSM 21297</name>
    <dbReference type="NCBI Taxonomy" id="1188261"/>
    <lineage>
        <taxon>Bacteria</taxon>
        <taxon>Bacillati</taxon>
        <taxon>Bacillota</taxon>
        <taxon>Bacilli</taxon>
        <taxon>Bacillales</taxon>
        <taxon>Bacillaceae</taxon>
        <taxon>Alkalihalophilus</taxon>
    </lineage>
</organism>
<dbReference type="EMBL" id="ATAE01000026">
    <property type="protein sequence ID" value="ERN53322.1"/>
    <property type="molecule type" value="Genomic_DNA"/>
</dbReference>
<evidence type="ECO:0000313" key="2">
    <source>
        <dbReference type="EMBL" id="ERN53322.1"/>
    </source>
</evidence>
<comment type="caution">
    <text evidence="2">The sequence shown here is derived from an EMBL/GenBank/DDBJ whole genome shotgun (WGS) entry which is preliminary data.</text>
</comment>